<evidence type="ECO:0000313" key="3">
    <source>
        <dbReference type="Proteomes" id="UP000292547"/>
    </source>
</evidence>
<accession>A0A4P6TRS1</accession>
<dbReference type="KEGG" id="sseo:D0Z67_02060"/>
<gene>
    <name evidence="2" type="ORF">D0Z67_02060</name>
</gene>
<dbReference type="Proteomes" id="UP000292547">
    <property type="component" value="Chromosome"/>
</dbReference>
<protein>
    <submittedName>
        <fullName evidence="2">Uncharacterized protein</fullName>
    </submittedName>
</protein>
<keyword evidence="3" id="KW-1185">Reference proteome</keyword>
<dbReference type="OrthoDB" id="5196033at2"/>
<evidence type="ECO:0000256" key="1">
    <source>
        <dbReference type="SAM" id="MobiDB-lite"/>
    </source>
</evidence>
<proteinExistence type="predicted"/>
<reference evidence="2 3" key="1">
    <citation type="submission" date="2018-08" db="EMBL/GenBank/DDBJ databases">
        <title>The complete genome sequence of Streptomyces seoulensis, a pioneer strain for nickel superoxide dismutase discovery.</title>
        <authorList>
            <person name="Shin J."/>
            <person name="Lee J.-S."/>
            <person name="Lee E.-J."/>
            <person name="Youn H.-D."/>
        </authorList>
    </citation>
    <scope>NUCLEOTIDE SEQUENCE [LARGE SCALE GENOMIC DNA]</scope>
    <source>
        <strain evidence="2 3">KCTC 9819</strain>
    </source>
</reference>
<sequence>MTGKMDASEAARIMADPNATPEERSVAASALSDTERGHHTSKRVGSEAGQLLDDKNISEDDRSVAGSDLEQDRRRKGH</sequence>
<dbReference type="EMBL" id="CP032229">
    <property type="protein sequence ID" value="QBJ89214.1"/>
    <property type="molecule type" value="Genomic_DNA"/>
</dbReference>
<feature type="compositionally biased region" description="Basic and acidic residues" evidence="1">
    <location>
        <begin position="52"/>
        <end position="63"/>
    </location>
</feature>
<name>A0A4P6TRS1_STRSO</name>
<organism evidence="2 3">
    <name type="scientific">Streptomyces seoulensis</name>
    <dbReference type="NCBI Taxonomy" id="73044"/>
    <lineage>
        <taxon>Bacteria</taxon>
        <taxon>Bacillati</taxon>
        <taxon>Actinomycetota</taxon>
        <taxon>Actinomycetes</taxon>
        <taxon>Kitasatosporales</taxon>
        <taxon>Streptomycetaceae</taxon>
        <taxon>Streptomyces</taxon>
    </lineage>
</organism>
<dbReference type="AlphaFoldDB" id="A0A4P6TRS1"/>
<dbReference type="GeneID" id="300097711"/>
<feature type="region of interest" description="Disordered" evidence="1">
    <location>
        <begin position="1"/>
        <end position="78"/>
    </location>
</feature>
<dbReference type="RefSeq" id="WP_031180396.1">
    <property type="nucleotide sequence ID" value="NZ_CP032229.1"/>
</dbReference>
<evidence type="ECO:0000313" key="2">
    <source>
        <dbReference type="EMBL" id="QBJ89214.1"/>
    </source>
</evidence>